<reference evidence="16 17" key="1">
    <citation type="submission" date="2025-04" db="UniProtKB">
        <authorList>
            <consortium name="RefSeq"/>
        </authorList>
    </citation>
    <scope>IDENTIFICATION</scope>
    <source>
        <tissue evidence="16 17">Entire body</tissue>
    </source>
</reference>
<dbReference type="RefSeq" id="XP_025832456.1">
    <property type="nucleotide sequence ID" value="XM_025976671.1"/>
</dbReference>
<dbReference type="OrthoDB" id="278280at2759"/>
<dbReference type="Pfam" id="PF00642">
    <property type="entry name" value="zf-CCCH"/>
    <property type="match status" value="1"/>
</dbReference>
<dbReference type="KEGG" id="apln:112905060"/>
<evidence type="ECO:0000256" key="9">
    <source>
        <dbReference type="ARBA" id="ARBA00022833"/>
    </source>
</evidence>
<evidence type="ECO:0000313" key="18">
    <source>
        <dbReference type="RefSeq" id="XP_025832456.1"/>
    </source>
</evidence>
<feature type="compositionally biased region" description="Basic and acidic residues" evidence="13">
    <location>
        <begin position="13"/>
        <end position="25"/>
    </location>
</feature>
<evidence type="ECO:0000256" key="1">
    <source>
        <dbReference type="ARBA" id="ARBA00004123"/>
    </source>
</evidence>
<sequence>MPPKKAPAAGPSKKTEQKKKEKVIEDKTFGLKNKKGAKQQKFIQQVEKQVKSGGHHPVKEDPAKKLEREKKLKEQKELAMLFKPVQTQKVEKGADPKSIVCAFFKQGQCGKGDKCKFSHDLTIERKAEKRSLYVDMRDDELEDTMDNWDEEKLKEVIERKHGQSNKTMPHTEIICKHFLEAVEKSKYGWFWQCPSGEKCIYRHALPPGFVLQKDKKKDAKKNEISIEDLIERERAALGPKQTKVTLETFLAWKRRKIEEKIDNAKKEEEKKRSDYKAGRQVGLSGREMFSFNPALAAEQDMEEGDEAFDSYAVEDEDEGIEYKELVLDNLALEAQEADDTGTLALEGRLKNNNLGHSEKENGISEGSQDDNITNVPINENLFADEDLDGLDEELNDLDIDK</sequence>
<feature type="compositionally biased region" description="Basic and acidic residues" evidence="13">
    <location>
        <begin position="57"/>
        <end position="70"/>
    </location>
</feature>
<dbReference type="Gene3D" id="4.10.1000.10">
    <property type="entry name" value="Zinc finger, CCCH-type"/>
    <property type="match status" value="1"/>
</dbReference>
<dbReference type="GO" id="GO:0003729">
    <property type="term" value="F:mRNA binding"/>
    <property type="evidence" value="ECO:0007669"/>
    <property type="project" value="TreeGrafter"/>
</dbReference>
<proteinExistence type="inferred from homology"/>
<feature type="domain" description="C3H1-type" evidence="14">
    <location>
        <begin position="174"/>
        <end position="206"/>
    </location>
</feature>
<dbReference type="FunFam" id="4.10.1000.10:FF:000050">
    <property type="entry name" value="AGAP008634-PA"/>
    <property type="match status" value="1"/>
</dbReference>
<evidence type="ECO:0000256" key="13">
    <source>
        <dbReference type="SAM" id="MobiDB-lite"/>
    </source>
</evidence>
<name>A0A7F5R915_AGRPL</name>
<keyword evidence="5" id="KW-0963">Cytoplasm</keyword>
<dbReference type="PROSITE" id="PS50103">
    <property type="entry name" value="ZF_C3H1"/>
    <property type="match status" value="2"/>
</dbReference>
<dbReference type="PANTHER" id="PTHR12681:SF0">
    <property type="entry name" value="ZINC FINGER CCCH DOMAIN-CONTAINING PROTEIN 15"/>
    <property type="match status" value="1"/>
</dbReference>
<feature type="domain" description="C3H1-type" evidence="14">
    <location>
        <begin position="95"/>
        <end position="122"/>
    </location>
</feature>
<dbReference type="GO" id="GO:0005829">
    <property type="term" value="C:cytosol"/>
    <property type="evidence" value="ECO:0007669"/>
    <property type="project" value="TreeGrafter"/>
</dbReference>
<evidence type="ECO:0000256" key="5">
    <source>
        <dbReference type="ARBA" id="ARBA00022490"/>
    </source>
</evidence>
<evidence type="ECO:0000256" key="6">
    <source>
        <dbReference type="ARBA" id="ARBA00022723"/>
    </source>
</evidence>
<dbReference type="RefSeq" id="XP_025832457.1">
    <property type="nucleotide sequence ID" value="XM_025976672.1"/>
</dbReference>
<keyword evidence="10" id="KW-0175">Coiled coil</keyword>
<evidence type="ECO:0000313" key="16">
    <source>
        <dbReference type="RefSeq" id="XP_025832454.1"/>
    </source>
</evidence>
<evidence type="ECO:0000256" key="11">
    <source>
        <dbReference type="ARBA" id="ARBA00023242"/>
    </source>
</evidence>
<evidence type="ECO:0000256" key="4">
    <source>
        <dbReference type="ARBA" id="ARBA00015073"/>
    </source>
</evidence>
<dbReference type="GeneID" id="112905059"/>
<evidence type="ECO:0000313" key="17">
    <source>
        <dbReference type="RefSeq" id="XP_025832455.1"/>
    </source>
</evidence>
<keyword evidence="11" id="KW-0539">Nucleus</keyword>
<evidence type="ECO:0000256" key="8">
    <source>
        <dbReference type="ARBA" id="ARBA00022771"/>
    </source>
</evidence>
<comment type="similarity">
    <text evidence="3">Belongs to the ZC3H15/TMA46 family.</text>
</comment>
<dbReference type="InterPro" id="IPR036855">
    <property type="entry name" value="Znf_CCCH_sf"/>
</dbReference>
<comment type="subcellular location">
    <subcellularLocation>
        <location evidence="2">Cytoplasm</location>
    </subcellularLocation>
    <subcellularLocation>
        <location evidence="1">Nucleus</location>
    </subcellularLocation>
</comment>
<feature type="compositionally biased region" description="Polar residues" evidence="13">
    <location>
        <begin position="364"/>
        <end position="377"/>
    </location>
</feature>
<accession>A0A7F5R915</accession>
<feature type="zinc finger region" description="C3H1-type" evidence="12">
    <location>
        <begin position="95"/>
        <end position="122"/>
    </location>
</feature>
<evidence type="ECO:0000256" key="3">
    <source>
        <dbReference type="ARBA" id="ARBA00010043"/>
    </source>
</evidence>
<protein>
    <recommendedName>
        <fullName evidence="4">Zinc finger CCCH domain-containing protein 15</fullName>
    </recommendedName>
</protein>
<evidence type="ECO:0000313" key="15">
    <source>
        <dbReference type="Proteomes" id="UP000192223"/>
    </source>
</evidence>
<dbReference type="GO" id="GO:0005634">
    <property type="term" value="C:nucleus"/>
    <property type="evidence" value="ECO:0007669"/>
    <property type="project" value="UniProtKB-SubCell"/>
</dbReference>
<organism evidence="15 16">
    <name type="scientific">Agrilus planipennis</name>
    <name type="common">Emerald ash borer</name>
    <name type="synonym">Agrilus marcopoli</name>
    <dbReference type="NCBI Taxonomy" id="224129"/>
    <lineage>
        <taxon>Eukaryota</taxon>
        <taxon>Metazoa</taxon>
        <taxon>Ecdysozoa</taxon>
        <taxon>Arthropoda</taxon>
        <taxon>Hexapoda</taxon>
        <taxon>Insecta</taxon>
        <taxon>Pterygota</taxon>
        <taxon>Neoptera</taxon>
        <taxon>Endopterygota</taxon>
        <taxon>Coleoptera</taxon>
        <taxon>Polyphaga</taxon>
        <taxon>Elateriformia</taxon>
        <taxon>Buprestoidea</taxon>
        <taxon>Buprestidae</taxon>
        <taxon>Agrilinae</taxon>
        <taxon>Agrilus</taxon>
    </lineage>
</organism>
<dbReference type="PANTHER" id="PTHR12681">
    <property type="entry name" value="ZINC FINGER-CONTAINING PROTEIN P48ZNF"/>
    <property type="match status" value="1"/>
</dbReference>
<dbReference type="Gene3D" id="6.20.400.10">
    <property type="match status" value="1"/>
</dbReference>
<feature type="region of interest" description="Disordered" evidence="13">
    <location>
        <begin position="47"/>
        <end position="70"/>
    </location>
</feature>
<dbReference type="Proteomes" id="UP000192223">
    <property type="component" value="Unplaced"/>
</dbReference>
<dbReference type="GO" id="GO:0002181">
    <property type="term" value="P:cytoplasmic translation"/>
    <property type="evidence" value="ECO:0007669"/>
    <property type="project" value="TreeGrafter"/>
</dbReference>
<keyword evidence="7" id="KW-0677">Repeat</keyword>
<keyword evidence="6 12" id="KW-0479">Metal-binding</keyword>
<dbReference type="Pfam" id="PF16543">
    <property type="entry name" value="DFRP_C"/>
    <property type="match status" value="1"/>
</dbReference>
<evidence type="ECO:0000256" key="10">
    <source>
        <dbReference type="ARBA" id="ARBA00023054"/>
    </source>
</evidence>
<evidence type="ECO:0000313" key="19">
    <source>
        <dbReference type="RefSeq" id="XP_025832457.1"/>
    </source>
</evidence>
<evidence type="ECO:0000259" key="14">
    <source>
        <dbReference type="PROSITE" id="PS50103"/>
    </source>
</evidence>
<keyword evidence="9 12" id="KW-0862">Zinc</keyword>
<evidence type="ECO:0000256" key="12">
    <source>
        <dbReference type="PROSITE-ProRule" id="PRU00723"/>
    </source>
</evidence>
<dbReference type="RefSeq" id="XP_025832454.1">
    <property type="nucleotide sequence ID" value="XM_025976669.1"/>
</dbReference>
<dbReference type="RefSeq" id="XP_025832455.1">
    <property type="nucleotide sequence ID" value="XM_025976670.1"/>
</dbReference>
<feature type="zinc finger region" description="C3H1-type" evidence="12">
    <location>
        <begin position="174"/>
        <end position="206"/>
    </location>
</feature>
<dbReference type="SMART" id="SM00356">
    <property type="entry name" value="ZnF_C3H1"/>
    <property type="match status" value="2"/>
</dbReference>
<evidence type="ECO:0000256" key="7">
    <source>
        <dbReference type="ARBA" id="ARBA00022737"/>
    </source>
</evidence>
<keyword evidence="8 12" id="KW-0863">Zinc-finger</keyword>
<dbReference type="InterPro" id="IPR032378">
    <property type="entry name" value="ZC3H15/TMA46_C"/>
</dbReference>
<feature type="compositionally biased region" description="Low complexity" evidence="13">
    <location>
        <begin position="1"/>
        <end position="12"/>
    </location>
</feature>
<dbReference type="KEGG" id="apln:108736241"/>
<feature type="region of interest" description="Disordered" evidence="13">
    <location>
        <begin position="1"/>
        <end position="25"/>
    </location>
</feature>
<dbReference type="InterPro" id="IPR000571">
    <property type="entry name" value="Znf_CCCH"/>
</dbReference>
<gene>
    <name evidence="16 17" type="primary">LOC112905059</name>
    <name evidence="19" type="synonym">LOC108736241</name>
    <name evidence="18" type="synonym">LOC112905060</name>
</gene>
<feature type="region of interest" description="Disordered" evidence="13">
    <location>
        <begin position="352"/>
        <end position="377"/>
    </location>
</feature>
<dbReference type="SUPFAM" id="SSF90229">
    <property type="entry name" value="CCCH zinc finger"/>
    <property type="match status" value="1"/>
</dbReference>
<evidence type="ECO:0000256" key="2">
    <source>
        <dbReference type="ARBA" id="ARBA00004496"/>
    </source>
</evidence>
<dbReference type="KEGG" id="apln:112905059"/>
<dbReference type="GO" id="GO:0008270">
    <property type="term" value="F:zinc ion binding"/>
    <property type="evidence" value="ECO:0007669"/>
    <property type="project" value="UniProtKB-KW"/>
</dbReference>
<dbReference type="AlphaFoldDB" id="A0A7F5R915"/>
<keyword evidence="15" id="KW-1185">Reference proteome</keyword>